<evidence type="ECO:0000259" key="15">
    <source>
        <dbReference type="Pfam" id="PF23194"/>
    </source>
</evidence>
<evidence type="ECO:0000259" key="13">
    <source>
        <dbReference type="Pfam" id="PF23192"/>
    </source>
</evidence>
<feature type="signal peptide" evidence="8">
    <location>
        <begin position="1"/>
        <end position="19"/>
    </location>
</feature>
<reference evidence="16" key="1">
    <citation type="submission" date="2021-02" db="EMBL/GenBank/DDBJ databases">
        <authorList>
            <person name="Steward A R."/>
        </authorList>
    </citation>
    <scope>NUCLEOTIDE SEQUENCE</scope>
</reference>
<dbReference type="InterPro" id="IPR055073">
    <property type="entry name" value="NOMO1-like_9th"/>
</dbReference>
<feature type="domain" description="NOMO third transthyretin-like" evidence="14">
    <location>
        <begin position="245"/>
        <end position="310"/>
    </location>
</feature>
<feature type="domain" description="NOMO second beta-sandwich" evidence="11">
    <location>
        <begin position="112"/>
        <end position="194"/>
    </location>
</feature>
<feature type="domain" description="NOMO C-terminal transthyretin-like" evidence="13">
    <location>
        <begin position="987"/>
        <end position="1083"/>
    </location>
</feature>
<feature type="chain" id="PRO_5032733652" description="Nodal modulator 1" evidence="8">
    <location>
        <begin position="20"/>
        <end position="1137"/>
    </location>
</feature>
<dbReference type="InterPro" id="IPR056191">
    <property type="entry name" value="NOMO_12th"/>
</dbReference>
<dbReference type="Pfam" id="PF23141">
    <property type="entry name" value="Ig_NOMO"/>
    <property type="match status" value="1"/>
</dbReference>
<evidence type="ECO:0000256" key="5">
    <source>
        <dbReference type="ARBA" id="ARBA00022989"/>
    </source>
</evidence>
<dbReference type="GO" id="GO:0005789">
    <property type="term" value="C:endoplasmic reticulum membrane"/>
    <property type="evidence" value="ECO:0007669"/>
    <property type="project" value="UniProtKB-SubCell"/>
</dbReference>
<keyword evidence="2 7" id="KW-0812">Transmembrane</keyword>
<dbReference type="InterPro" id="IPR051417">
    <property type="entry name" value="SDr/BOS_complex"/>
</dbReference>
<name>A0A821XXJ3_9NEOP</name>
<evidence type="ECO:0000259" key="14">
    <source>
        <dbReference type="Pfam" id="PF23193"/>
    </source>
</evidence>
<dbReference type="InterPro" id="IPR056319">
    <property type="entry name" value="NOMO_7th"/>
</dbReference>
<dbReference type="Pfam" id="PF22902">
    <property type="entry name" value="NOMO1-like_9th"/>
    <property type="match status" value="1"/>
</dbReference>
<dbReference type="PANTHER" id="PTHR23303:SF14">
    <property type="entry name" value="BOS COMPLEX SUBUNIT NOMO1-RELATED"/>
    <property type="match status" value="1"/>
</dbReference>
<feature type="domain" description="NOMO seventh transthyretin-like" evidence="12">
    <location>
        <begin position="568"/>
        <end position="630"/>
    </location>
</feature>
<evidence type="ECO:0000256" key="6">
    <source>
        <dbReference type="ARBA" id="ARBA00023136"/>
    </source>
</evidence>
<gene>
    <name evidence="16" type="ORF">PMACD_LOCUS15630</name>
</gene>
<evidence type="ECO:0000256" key="4">
    <source>
        <dbReference type="ARBA" id="ARBA00022824"/>
    </source>
</evidence>
<dbReference type="Gene3D" id="2.60.40.1120">
    <property type="entry name" value="Carboxypeptidase-like, regulatory domain"/>
    <property type="match status" value="2"/>
</dbReference>
<proteinExistence type="predicted"/>
<dbReference type="InterPro" id="IPR056189">
    <property type="entry name" value="NOMO_3rd"/>
</dbReference>
<dbReference type="PANTHER" id="PTHR23303">
    <property type="entry name" value="CARBOXYPEPTIDASE REGULATORY REGION-CONTAINING"/>
    <property type="match status" value="1"/>
</dbReference>
<feature type="domain" description="NOMO-like ninth beta-sandwich" evidence="10">
    <location>
        <begin position="728"/>
        <end position="789"/>
    </location>
</feature>
<feature type="domain" description="NOMO fifth transthyretin-like" evidence="15">
    <location>
        <begin position="395"/>
        <end position="473"/>
    </location>
</feature>
<comment type="subcellular location">
    <subcellularLocation>
        <location evidence="1">Endoplasmic reticulum membrane</location>
        <topology evidence="1">Single-pass type I membrane protein</topology>
    </subcellularLocation>
</comment>
<evidence type="ECO:0000256" key="1">
    <source>
        <dbReference type="ARBA" id="ARBA00004115"/>
    </source>
</evidence>
<evidence type="ECO:0000313" key="16">
    <source>
        <dbReference type="EMBL" id="CAF4950450.1"/>
    </source>
</evidence>
<dbReference type="Pfam" id="PF23194">
    <property type="entry name" value="NOMO_5th"/>
    <property type="match status" value="1"/>
</dbReference>
<dbReference type="SUPFAM" id="SSF49478">
    <property type="entry name" value="Cna protein B-type domain"/>
    <property type="match status" value="2"/>
</dbReference>
<keyword evidence="3 8" id="KW-0732">Signal</keyword>
<dbReference type="AlphaFoldDB" id="A0A821XXJ3"/>
<dbReference type="GO" id="GO:0030246">
    <property type="term" value="F:carbohydrate binding"/>
    <property type="evidence" value="ECO:0007669"/>
    <property type="project" value="InterPro"/>
</dbReference>
<dbReference type="InterPro" id="IPR055075">
    <property type="entry name" value="NOMO-like_N"/>
</dbReference>
<keyword evidence="6 7" id="KW-0472">Membrane</keyword>
<dbReference type="OrthoDB" id="10263633at2759"/>
<dbReference type="Pfam" id="PF22898">
    <property type="entry name" value="NOMO1-like_1st"/>
    <property type="match status" value="1"/>
</dbReference>
<dbReference type="Proteomes" id="UP000663880">
    <property type="component" value="Unassembled WGS sequence"/>
</dbReference>
<accession>A0A821XXJ3</accession>
<evidence type="ECO:0000313" key="17">
    <source>
        <dbReference type="Proteomes" id="UP000663880"/>
    </source>
</evidence>
<evidence type="ECO:0008006" key="18">
    <source>
        <dbReference type="Google" id="ProtNLM"/>
    </source>
</evidence>
<keyword evidence="4" id="KW-0256">Endoplasmic reticulum</keyword>
<dbReference type="SUPFAM" id="SSF49452">
    <property type="entry name" value="Starch-binding domain-like"/>
    <property type="match status" value="1"/>
</dbReference>
<dbReference type="EMBL" id="CAJOBZ010000072">
    <property type="protein sequence ID" value="CAF4950450.1"/>
    <property type="molecule type" value="Genomic_DNA"/>
</dbReference>
<comment type="caution">
    <text evidence="16">The sequence shown here is derived from an EMBL/GenBank/DDBJ whole genome shotgun (WGS) entry which is preliminary data.</text>
</comment>
<dbReference type="InterPro" id="IPR056190">
    <property type="entry name" value="NOMO_5th"/>
</dbReference>
<evidence type="ECO:0000259" key="12">
    <source>
        <dbReference type="Pfam" id="PF23141"/>
    </source>
</evidence>
<protein>
    <recommendedName>
        <fullName evidence="18">Nodal modulator 1</fullName>
    </recommendedName>
</protein>
<dbReference type="Pfam" id="PF23193">
    <property type="entry name" value="NOMO_3rd"/>
    <property type="match status" value="1"/>
</dbReference>
<feature type="transmembrane region" description="Helical" evidence="7">
    <location>
        <begin position="1096"/>
        <end position="1113"/>
    </location>
</feature>
<dbReference type="Pfam" id="PF22904">
    <property type="entry name" value="NOMO1-like_2nd"/>
    <property type="match status" value="1"/>
</dbReference>
<keyword evidence="17" id="KW-1185">Reference proteome</keyword>
<dbReference type="InterPro" id="IPR013784">
    <property type="entry name" value="Carb-bd-like_fold"/>
</dbReference>
<evidence type="ECO:0000259" key="10">
    <source>
        <dbReference type="Pfam" id="PF22902"/>
    </source>
</evidence>
<evidence type="ECO:0000256" key="8">
    <source>
        <dbReference type="SAM" id="SignalP"/>
    </source>
</evidence>
<organism evidence="16 17">
    <name type="scientific">Pieris macdunnoughi</name>
    <dbReference type="NCBI Taxonomy" id="345717"/>
    <lineage>
        <taxon>Eukaryota</taxon>
        <taxon>Metazoa</taxon>
        <taxon>Ecdysozoa</taxon>
        <taxon>Arthropoda</taxon>
        <taxon>Hexapoda</taxon>
        <taxon>Insecta</taxon>
        <taxon>Pterygota</taxon>
        <taxon>Neoptera</taxon>
        <taxon>Endopterygota</taxon>
        <taxon>Lepidoptera</taxon>
        <taxon>Glossata</taxon>
        <taxon>Ditrysia</taxon>
        <taxon>Papilionoidea</taxon>
        <taxon>Pieridae</taxon>
        <taxon>Pierinae</taxon>
        <taxon>Pieris</taxon>
    </lineage>
</organism>
<feature type="domain" description="NOMO-like N-terminal beta-sandwich" evidence="9">
    <location>
        <begin position="26"/>
        <end position="110"/>
    </location>
</feature>
<evidence type="ECO:0000256" key="3">
    <source>
        <dbReference type="ARBA" id="ARBA00022729"/>
    </source>
</evidence>
<dbReference type="InterPro" id="IPR055074">
    <property type="entry name" value="NOMO1-3_2nd"/>
</dbReference>
<evidence type="ECO:0000259" key="11">
    <source>
        <dbReference type="Pfam" id="PF22904"/>
    </source>
</evidence>
<evidence type="ECO:0000256" key="2">
    <source>
        <dbReference type="ARBA" id="ARBA00022692"/>
    </source>
</evidence>
<evidence type="ECO:0000256" key="7">
    <source>
        <dbReference type="SAM" id="Phobius"/>
    </source>
</evidence>
<sequence length="1137" mass="121815">MNSVTVLCMLMLSANLCFANDILGCGGFVKSHVVLDLSNIEIGLYTKEGILVEKTECAPTNGYYFVPLYEKGDYVLKVHPPAGWSFDPSEVELSVDGETDQCSKGQDVNFSFNGFGITGKVITAGKESGPSGISVQLVNDKGEIRNTVTSSGGEFHFTPVIPGKYVLKASHSRWKLEPAQANVDVKEGNTVLPVGVLAVKGYDVTGSILSFGNPMPGVHVLLYSKEENPKFRVEGCKTALLQGVPDSPICYSITDQLGEFSFGLVPAGQYKLLAMSKSPGQASITYNIKPESVSFDVIHDSQYIKSAFEVTGFTVVGSVIAAKGGKSMPGARVSVNGQAVGTTDSAGKFTLTSMTPGVYTVTLQHEHCEWEPLEVVVTSSGVSGSVQAVVSRWRVCGSIAPAPTPPRTVTLRSTATTVLVSSDADGKWCTFLPTGTYTARVDVSEQEHRDGLQFYPEWLQVAVEGEAVSGVSFSQLRAQVTGRALCGDDCKGLRAALRALAPDGRYLGKPTHVPIEEDGSYSFSEVLPGSVEVSVEGSVVCWQDSAHNVAVVSAQAAVPDFVMSGLVLRVHSSHDIEVEYKSGDVQGVISVPAGPSEQCLPRARSYELTPRGCHKVEPAQATVTFQRSQVPSVEFSARSHSATVRVISPKAADLTLRLETDAEAAIVKPAHTKTDAGHVYEHTLYLAQGEVVTVVPQSSDLLFTPSEERLVGSGRCEVALTVRAAPALTVSGRIDPPVAQVTVTLASDDIKLTQVTKEDGVYSFGPLAADKRYSVSAEKDSYSFGEADAKGIIAAHKLAEIQVLLIDDADETPLEGALVSVSGGSYRRNVASGPSGRIAFGSLPAAQYYVKANMKEYRFTPPHHILTVIDQPQMQTSQLVFRGSRVAWSVSGRVVSLGGAGAGGVAIRAKATEASSRCLSQDATASDSGDFRIRGLVPSCVYVLELKDSASPDLAGTKLVRAHPPIEVHGKDIENVRLIVMQPTQLTDASVLVHADFEHYRTLKLTLALDNTKQPIYSTKVDPSGYSASSNPGVMFVLPRLQADNKSYVVNVESSLSKGTHSYEEPAVYFFSDGKYKHFDIHFVAKVKSSEQELRASSFLLVPLLLALVAAYFHRDKILAKIKADYATKKLPRKKAQ</sequence>
<evidence type="ECO:0000259" key="9">
    <source>
        <dbReference type="Pfam" id="PF22898"/>
    </source>
</evidence>
<keyword evidence="5 7" id="KW-1133">Transmembrane helix</keyword>
<dbReference type="Pfam" id="PF23192">
    <property type="entry name" value="NOMO_12th"/>
    <property type="match status" value="1"/>
</dbReference>